<dbReference type="Pfam" id="PF03314">
    <property type="entry name" value="DUF273"/>
    <property type="match status" value="1"/>
</dbReference>
<organism evidence="3">
    <name type="scientific">Angiostrongylus costaricensis</name>
    <name type="common">Nematode worm</name>
    <dbReference type="NCBI Taxonomy" id="334426"/>
    <lineage>
        <taxon>Eukaryota</taxon>
        <taxon>Metazoa</taxon>
        <taxon>Ecdysozoa</taxon>
        <taxon>Nematoda</taxon>
        <taxon>Chromadorea</taxon>
        <taxon>Rhabditida</taxon>
        <taxon>Rhabditina</taxon>
        <taxon>Rhabditomorpha</taxon>
        <taxon>Strongyloidea</taxon>
        <taxon>Metastrongylidae</taxon>
        <taxon>Angiostrongylus</taxon>
    </lineage>
</organism>
<evidence type="ECO:0000313" key="1">
    <source>
        <dbReference type="EMBL" id="VDM55758.1"/>
    </source>
</evidence>
<name>A0A0R3PIJ5_ANGCS</name>
<dbReference type="Proteomes" id="UP000267027">
    <property type="component" value="Unassembled WGS sequence"/>
</dbReference>
<dbReference type="PANTHER" id="PTHR31562:SF9">
    <property type="entry name" value="GLYCOSYLTRANSFERASE FAMILY 8 PROTEIN"/>
    <property type="match status" value="1"/>
</dbReference>
<dbReference type="EMBL" id="UYYA01002318">
    <property type="protein sequence ID" value="VDM55758.1"/>
    <property type="molecule type" value="Genomic_DNA"/>
</dbReference>
<proteinExistence type="predicted"/>
<protein>
    <submittedName>
        <fullName evidence="3">Neur_chan_LBD domain-containing protein</fullName>
    </submittedName>
</protein>
<dbReference type="OrthoDB" id="407658at2759"/>
<reference evidence="1 2" key="2">
    <citation type="submission" date="2018-11" db="EMBL/GenBank/DDBJ databases">
        <authorList>
            <consortium name="Pathogen Informatics"/>
        </authorList>
    </citation>
    <scope>NUCLEOTIDE SEQUENCE [LARGE SCALE GENOMIC DNA]</scope>
    <source>
        <strain evidence="1 2">Costa Rica</strain>
    </source>
</reference>
<dbReference type="InterPro" id="IPR004988">
    <property type="entry name" value="DUF273"/>
</dbReference>
<dbReference type="Gene3D" id="3.90.550.10">
    <property type="entry name" value="Spore Coat Polysaccharide Biosynthesis Protein SpsA, Chain A"/>
    <property type="match status" value="1"/>
</dbReference>
<accession>A0A0R3PIJ5</accession>
<evidence type="ECO:0000313" key="2">
    <source>
        <dbReference type="Proteomes" id="UP000267027"/>
    </source>
</evidence>
<dbReference type="InterPro" id="IPR029044">
    <property type="entry name" value="Nucleotide-diphossugar_trans"/>
</dbReference>
<dbReference type="WBParaSite" id="ACOC_0000417201-mRNA-1">
    <property type="protein sequence ID" value="ACOC_0000417201-mRNA-1"/>
    <property type="gene ID" value="ACOC_0000417201"/>
</dbReference>
<dbReference type="PANTHER" id="PTHR31562">
    <property type="entry name" value="PROTEIN CBG18972"/>
    <property type="match status" value="1"/>
</dbReference>
<sequence>MDSDIGVVNPKRRIEDFIDPKMEIIFYDRFFNWEVAAGSYLVRNSNWSQAFLQGKLLFSRYVIRTSLYTVLFSKLMNVSQTMNIDYQKASMETTMVRFM</sequence>
<evidence type="ECO:0000313" key="3">
    <source>
        <dbReference type="WBParaSite" id="ACOC_0000417201-mRNA-1"/>
    </source>
</evidence>
<reference evidence="3" key="1">
    <citation type="submission" date="2017-02" db="UniProtKB">
        <authorList>
            <consortium name="WormBaseParasite"/>
        </authorList>
    </citation>
    <scope>IDENTIFICATION</scope>
</reference>
<gene>
    <name evidence="1" type="ORF">ACOC_LOCUS4173</name>
</gene>
<dbReference type="AlphaFoldDB" id="A0A0R3PIJ5"/>
<keyword evidence="2" id="KW-1185">Reference proteome</keyword>